<dbReference type="EMBL" id="DS480399">
    <property type="protein sequence ID" value="EDO17721.1"/>
    <property type="molecule type" value="Genomic_DNA"/>
</dbReference>
<dbReference type="GO" id="GO:0005816">
    <property type="term" value="C:spindle pole body"/>
    <property type="evidence" value="ECO:0007669"/>
    <property type="project" value="EnsemblFungi"/>
</dbReference>
<accession>A7TJ22</accession>
<dbReference type="eggNOG" id="ENOG502S4EM">
    <property type="taxonomic scope" value="Eukaryota"/>
</dbReference>
<dbReference type="OMA" id="MRISPNK"/>
<dbReference type="GO" id="GO:0000070">
    <property type="term" value="P:mitotic sister chromatid segregation"/>
    <property type="evidence" value="ECO:0007669"/>
    <property type="project" value="EnsemblFungi"/>
</dbReference>
<keyword evidence="4" id="KW-1185">Reference proteome</keyword>
<dbReference type="GO" id="GO:0045104">
    <property type="term" value="P:intermediate filament cytoskeleton organization"/>
    <property type="evidence" value="ECO:0007669"/>
    <property type="project" value="EnsemblFungi"/>
</dbReference>
<feature type="region of interest" description="Disordered" evidence="2">
    <location>
        <begin position="1"/>
        <end position="62"/>
    </location>
</feature>
<dbReference type="GO" id="GO:0034501">
    <property type="term" value="P:protein localization to kinetochore"/>
    <property type="evidence" value="ECO:0007669"/>
    <property type="project" value="EnsemblFungi"/>
</dbReference>
<dbReference type="InterPro" id="IPR035260">
    <property type="entry name" value="Fin1"/>
</dbReference>
<dbReference type="KEGG" id="vpo:Kpol_1033p26"/>
<organism evidence="4">
    <name type="scientific">Vanderwaltozyma polyspora (strain ATCC 22028 / DSM 70294 / BCRC 21397 / CBS 2163 / NBRC 10782 / NRRL Y-8283 / UCD 57-17)</name>
    <name type="common">Kluyveromyces polysporus</name>
    <dbReference type="NCBI Taxonomy" id="436907"/>
    <lineage>
        <taxon>Eukaryota</taxon>
        <taxon>Fungi</taxon>
        <taxon>Dikarya</taxon>
        <taxon>Ascomycota</taxon>
        <taxon>Saccharomycotina</taxon>
        <taxon>Saccharomycetes</taxon>
        <taxon>Saccharomycetales</taxon>
        <taxon>Saccharomycetaceae</taxon>
        <taxon>Vanderwaltozyma</taxon>
    </lineage>
</organism>
<dbReference type="GO" id="GO:0000235">
    <property type="term" value="C:astral microtubule"/>
    <property type="evidence" value="ECO:0007669"/>
    <property type="project" value="EnsemblFungi"/>
</dbReference>
<feature type="compositionally biased region" description="Low complexity" evidence="2">
    <location>
        <begin position="34"/>
        <end position="53"/>
    </location>
</feature>
<dbReference type="GO" id="GO:1902426">
    <property type="term" value="P:deactivation of mitotic spindle assembly checkpoint"/>
    <property type="evidence" value="ECO:0007669"/>
    <property type="project" value="EnsemblFungi"/>
</dbReference>
<evidence type="ECO:0000313" key="4">
    <source>
        <dbReference type="Proteomes" id="UP000000267"/>
    </source>
</evidence>
<dbReference type="InParanoid" id="A7TJ22"/>
<dbReference type="OrthoDB" id="4052026at2759"/>
<dbReference type="AlphaFoldDB" id="A7TJ22"/>
<gene>
    <name evidence="3" type="ORF">Kpol_1033p26</name>
</gene>
<dbReference type="FunCoup" id="A7TJ22">
    <property type="interactions" value="194"/>
</dbReference>
<dbReference type="GeneID" id="5545964"/>
<dbReference type="STRING" id="436907.A7TJ22"/>
<proteinExistence type="predicted"/>
<dbReference type="GO" id="GO:0005200">
    <property type="term" value="F:structural constituent of cytoskeleton"/>
    <property type="evidence" value="ECO:0007669"/>
    <property type="project" value="EnsemblFungi"/>
</dbReference>
<evidence type="ECO:0000256" key="2">
    <source>
        <dbReference type="SAM" id="MobiDB-lite"/>
    </source>
</evidence>
<keyword evidence="1" id="KW-0175">Coiled coil</keyword>
<dbReference type="PhylomeDB" id="A7TJ22"/>
<feature type="compositionally biased region" description="Basic and acidic residues" evidence="2">
    <location>
        <begin position="1"/>
        <end position="28"/>
    </location>
</feature>
<evidence type="ECO:0000256" key="1">
    <source>
        <dbReference type="SAM" id="Coils"/>
    </source>
</evidence>
<dbReference type="Proteomes" id="UP000000267">
    <property type="component" value="Unassembled WGS sequence"/>
</dbReference>
<dbReference type="HOGENOM" id="CLU_095077_0_0_1"/>
<reference evidence="3 4" key="1">
    <citation type="journal article" date="2007" name="Proc. Natl. Acad. Sci. U.S.A.">
        <title>Independent sorting-out of thousands of duplicated gene pairs in two yeast species descended from a whole-genome duplication.</title>
        <authorList>
            <person name="Scannell D.R."/>
            <person name="Frank A.C."/>
            <person name="Conant G.C."/>
            <person name="Byrne K.P."/>
            <person name="Woolfit M."/>
            <person name="Wolfe K.H."/>
        </authorList>
    </citation>
    <scope>NUCLEOTIDE SEQUENCE [LARGE SCALE GENOMIC DNA]</scope>
    <source>
        <strain evidence="4">ATCC 22028 / DSM 70294 / BCRC 21397 / CBS 2163 / NBRC 10782 / NRRL Y-8283 / UCD 57-17</strain>
    </source>
</reference>
<dbReference type="GO" id="GO:0000776">
    <property type="term" value="C:kinetochore"/>
    <property type="evidence" value="ECO:0007669"/>
    <property type="project" value="EnsemblFungi"/>
</dbReference>
<dbReference type="GO" id="GO:0000164">
    <property type="term" value="C:protein phosphatase type 1 complex"/>
    <property type="evidence" value="ECO:0007669"/>
    <property type="project" value="EnsemblFungi"/>
</dbReference>
<dbReference type="GO" id="GO:0072686">
    <property type="term" value="C:mitotic spindle"/>
    <property type="evidence" value="ECO:0007669"/>
    <property type="project" value="EnsemblFungi"/>
</dbReference>
<sequence length="271" mass="30108">MQKTLKDISNKVGNEKDGSFPSHRDNNVFKRLTLSPPKKYLSKPSSNSPSRLPVSTSGNVKGKYGIQVTPKRIASPDCLKDFNVKIDQPLMMTDSGSKKRSVLVDTDSVTKVTFPTSPIKIKFAETKPLGGDGSLNRIRAKFKNGLMSPERHNAGSTSILHSEPINEIRPSLRAGRNLFKELQREDSIGSEEDYNSVTKRNTSYNASMKKSGSITKSSPMKKSVKFAVPSDDQEYSELKSELSDIKNLLLSLVNKQTSIESRLSQLEEQNR</sequence>
<dbReference type="GO" id="GO:0008017">
    <property type="term" value="F:microtubule binding"/>
    <property type="evidence" value="ECO:0007669"/>
    <property type="project" value="EnsemblFungi"/>
</dbReference>
<dbReference type="Pfam" id="PF17300">
    <property type="entry name" value="FIN1"/>
    <property type="match status" value="1"/>
</dbReference>
<protein>
    <submittedName>
        <fullName evidence="3">Uncharacterized protein</fullName>
    </submittedName>
</protein>
<dbReference type="GO" id="GO:0005882">
    <property type="term" value="C:intermediate filament"/>
    <property type="evidence" value="ECO:0007669"/>
    <property type="project" value="EnsemblFungi"/>
</dbReference>
<evidence type="ECO:0000313" key="3">
    <source>
        <dbReference type="EMBL" id="EDO17721.1"/>
    </source>
</evidence>
<feature type="coiled-coil region" evidence="1">
    <location>
        <begin position="235"/>
        <end position="269"/>
    </location>
</feature>
<dbReference type="RefSeq" id="XP_001645579.1">
    <property type="nucleotide sequence ID" value="XM_001645529.1"/>
</dbReference>
<name>A7TJ22_VANPO</name>
<dbReference type="GO" id="GO:0005634">
    <property type="term" value="C:nucleus"/>
    <property type="evidence" value="ECO:0007669"/>
    <property type="project" value="EnsemblFungi"/>
</dbReference>
<dbReference type="GO" id="GO:0007052">
    <property type="term" value="P:mitotic spindle organization"/>
    <property type="evidence" value="ECO:0007669"/>
    <property type="project" value="EnsemblFungi"/>
</dbReference>